<sequence length="642" mass="72669">MAVASATAAMAETLESTESSPSRRVSDAASESSSSGVLSSNANLSNSSPNYSKDIDIQLLVSPKSEEYRQLFRLPPEEVLIQDYNCALQDNFLLQGHMYVFSHYICFYSNLFGFETKKVIHFHEITSLRRAKAAGIFPTAIEILAGEKKSFFTSFLSRDEAFKLISDGWSQHGDGAKEITDLQDSKLELNIQENEDIVTEKAKSSKQSVDESHSSERRKDIRISEDYNLPPEAEVEIISSSGVQDYVEEDVAAVINNDTSCSRKDLTWVEENSDAPEVPDYFTKVEESKFPMQIRVEEFFNLFFSDAAVDFLQSYHRRCGDKDFKCNSWYPHGQYGHARDVSFQHPIKLYLGAKCGSCQEVQKFRIYRNSRLVIETSQEINGVPYGDYFKVEGLWDVQRVDETSCIMNVYLNVAFSKKTMFKGKIVQGTIDEARDSYAIWIETAHELVEQKNLAKDESGSPAADFSMNGQVPEDTRAKMVEPLEGSQEASDVKTSQILPDSKDVNQLIGHPLQGTLNGVSSLASLFRESMVNLYLSLKSQSQVPLLLVITFAMILLLMQLSIVVLLSRSQQIQLIPQADYAGTSCSVRERVPETMMAYLEKRIHHLNDEMLMVETALENMHQEHTFLKTKLKDLEHFTRQQR</sequence>
<feature type="region of interest" description="Disordered" evidence="5">
    <location>
        <begin position="200"/>
        <end position="220"/>
    </location>
</feature>
<reference evidence="9" key="2">
    <citation type="journal article" date="2018" name="BMC Genomics">
        <title>A manually annotated Actinidia chinensis var. chinensis (kiwifruit) genome highlights the challenges associated with draft genomes and gene prediction in plants.</title>
        <authorList>
            <person name="Pilkington S.M."/>
            <person name="Crowhurst R."/>
            <person name="Hilario E."/>
            <person name="Nardozza S."/>
            <person name="Fraser L."/>
            <person name="Peng Y."/>
            <person name="Gunaseelan K."/>
            <person name="Simpson R."/>
            <person name="Tahir J."/>
            <person name="Deroles S.C."/>
            <person name="Templeton K."/>
            <person name="Luo Z."/>
            <person name="Davy M."/>
            <person name="Cheng C."/>
            <person name="McNeilage M."/>
            <person name="Scaglione D."/>
            <person name="Liu Y."/>
            <person name="Zhang Q."/>
            <person name="Datson P."/>
            <person name="De Silva N."/>
            <person name="Gardiner S.E."/>
            <person name="Bassett H."/>
            <person name="Chagne D."/>
            <person name="McCallum J."/>
            <person name="Dzierzon H."/>
            <person name="Deng C."/>
            <person name="Wang Y.Y."/>
            <person name="Barron L."/>
            <person name="Manako K."/>
            <person name="Bowen J."/>
            <person name="Foster T.M."/>
            <person name="Erridge Z.A."/>
            <person name="Tiffin H."/>
            <person name="Waite C.N."/>
            <person name="Davies K.M."/>
            <person name="Grierson E.P."/>
            <person name="Laing W.A."/>
            <person name="Kirk R."/>
            <person name="Chen X."/>
            <person name="Wood M."/>
            <person name="Montefiori M."/>
            <person name="Brummell D.A."/>
            <person name="Schwinn K.E."/>
            <person name="Catanach A."/>
            <person name="Fullerton C."/>
            <person name="Li D."/>
            <person name="Meiyalaghan S."/>
            <person name="Nieuwenhuizen N."/>
            <person name="Read N."/>
            <person name="Prakash R."/>
            <person name="Hunter D."/>
            <person name="Zhang H."/>
            <person name="McKenzie M."/>
            <person name="Knabel M."/>
            <person name="Harris A."/>
            <person name="Allan A.C."/>
            <person name="Gleave A."/>
            <person name="Chen A."/>
            <person name="Janssen B.J."/>
            <person name="Plunkett B."/>
            <person name="Ampomah-Dwamena C."/>
            <person name="Voogd C."/>
            <person name="Leif D."/>
            <person name="Lafferty D."/>
            <person name="Souleyre E.J.F."/>
            <person name="Varkonyi-Gasic E."/>
            <person name="Gambi F."/>
            <person name="Hanley J."/>
            <person name="Yao J.L."/>
            <person name="Cheung J."/>
            <person name="David K.M."/>
            <person name="Warren B."/>
            <person name="Marsh K."/>
            <person name="Snowden K.C."/>
            <person name="Lin-Wang K."/>
            <person name="Brian L."/>
            <person name="Martinez-Sanchez M."/>
            <person name="Wang M."/>
            <person name="Ileperuma N."/>
            <person name="Macnee N."/>
            <person name="Campin R."/>
            <person name="McAtee P."/>
            <person name="Drummond R.S.M."/>
            <person name="Espley R.V."/>
            <person name="Ireland H.S."/>
            <person name="Wu R."/>
            <person name="Atkinson R.G."/>
            <person name="Karunairetnam S."/>
            <person name="Bulley S."/>
            <person name="Chunkath S."/>
            <person name="Hanley Z."/>
            <person name="Storey R."/>
            <person name="Thrimawithana A.H."/>
            <person name="Thomson S."/>
            <person name="David C."/>
            <person name="Testolin R."/>
            <person name="Huang H."/>
            <person name="Hellens R.P."/>
            <person name="Schaffer R.J."/>
        </authorList>
    </citation>
    <scope>NUCLEOTIDE SEQUENCE [LARGE SCALE GENOMIC DNA]</scope>
    <source>
        <strain evidence="9">cv. Red5</strain>
    </source>
</reference>
<dbReference type="GO" id="GO:0043069">
    <property type="term" value="P:negative regulation of programmed cell death"/>
    <property type="evidence" value="ECO:0007669"/>
    <property type="project" value="TreeGrafter"/>
</dbReference>
<evidence type="ECO:0000256" key="5">
    <source>
        <dbReference type="SAM" id="MobiDB-lite"/>
    </source>
</evidence>
<organism evidence="8 9">
    <name type="scientific">Actinidia chinensis var. chinensis</name>
    <name type="common">Chinese soft-hair kiwi</name>
    <dbReference type="NCBI Taxonomy" id="1590841"/>
    <lineage>
        <taxon>Eukaryota</taxon>
        <taxon>Viridiplantae</taxon>
        <taxon>Streptophyta</taxon>
        <taxon>Embryophyta</taxon>
        <taxon>Tracheophyta</taxon>
        <taxon>Spermatophyta</taxon>
        <taxon>Magnoliopsida</taxon>
        <taxon>eudicotyledons</taxon>
        <taxon>Gunneridae</taxon>
        <taxon>Pentapetalae</taxon>
        <taxon>asterids</taxon>
        <taxon>Ericales</taxon>
        <taxon>Actinidiaceae</taxon>
        <taxon>Actinidia</taxon>
    </lineage>
</organism>
<dbReference type="Pfam" id="PF02893">
    <property type="entry name" value="GRAM"/>
    <property type="match status" value="1"/>
</dbReference>
<dbReference type="PANTHER" id="PTHR47666">
    <property type="entry name" value="PROTEIN VASCULAR ASSOCIATED DEATH 1, CHLOROPLASTIC"/>
    <property type="match status" value="1"/>
</dbReference>
<evidence type="ECO:0000259" key="7">
    <source>
        <dbReference type="PROSITE" id="PS51778"/>
    </source>
</evidence>
<dbReference type="Pfam" id="PF16016">
    <property type="entry name" value="VASt"/>
    <property type="match status" value="1"/>
</dbReference>
<evidence type="ECO:0000313" key="8">
    <source>
        <dbReference type="EMBL" id="PSS35807.1"/>
    </source>
</evidence>
<comment type="caution">
    <text evidence="8">The sequence shown here is derived from an EMBL/GenBank/DDBJ whole genome shotgun (WGS) entry which is preliminary data.</text>
</comment>
<evidence type="ECO:0000256" key="1">
    <source>
        <dbReference type="ARBA" id="ARBA00004167"/>
    </source>
</evidence>
<dbReference type="InterPro" id="IPR011993">
    <property type="entry name" value="PH-like_dom_sf"/>
</dbReference>
<name>A0A2R6S0L9_ACTCC</name>
<dbReference type="STRING" id="1590841.A0A2R6S0L9"/>
<gene>
    <name evidence="8" type="ORF">CEY00_Acc00421</name>
</gene>
<evidence type="ECO:0000256" key="6">
    <source>
        <dbReference type="SAM" id="Phobius"/>
    </source>
</evidence>
<accession>A0A2R6S0L9</accession>
<dbReference type="GO" id="GO:0016020">
    <property type="term" value="C:membrane"/>
    <property type="evidence" value="ECO:0007669"/>
    <property type="project" value="UniProtKB-SubCell"/>
</dbReference>
<dbReference type="AlphaFoldDB" id="A0A2R6S0L9"/>
<dbReference type="OrthoDB" id="2162691at2759"/>
<keyword evidence="2 6" id="KW-0812">Transmembrane</keyword>
<dbReference type="SMART" id="SM00568">
    <property type="entry name" value="GRAM"/>
    <property type="match status" value="1"/>
</dbReference>
<dbReference type="CDD" id="cd13220">
    <property type="entry name" value="PH-GRAM_GRAMDC"/>
    <property type="match status" value="1"/>
</dbReference>
<dbReference type="InParanoid" id="A0A2R6S0L9"/>
<keyword evidence="9" id="KW-1185">Reference proteome</keyword>
<comment type="subcellular location">
    <subcellularLocation>
        <location evidence="1">Membrane</location>
        <topology evidence="1">Single-pass membrane protein</topology>
    </subcellularLocation>
</comment>
<dbReference type="PANTHER" id="PTHR47666:SF1">
    <property type="entry name" value="PROTEIN VASCULAR ASSOCIATED DEATH 1, CHLOROPLASTIC"/>
    <property type="match status" value="1"/>
</dbReference>
<evidence type="ECO:0000313" key="9">
    <source>
        <dbReference type="Proteomes" id="UP000241394"/>
    </source>
</evidence>
<protein>
    <submittedName>
        <fullName evidence="8">Protein VASCULAR ASSOCIATED DEATH 1 like</fullName>
    </submittedName>
</protein>
<evidence type="ECO:0000256" key="4">
    <source>
        <dbReference type="ARBA" id="ARBA00023136"/>
    </source>
</evidence>
<feature type="transmembrane region" description="Helical" evidence="6">
    <location>
        <begin position="545"/>
        <end position="566"/>
    </location>
</feature>
<dbReference type="Gramene" id="PSS35807">
    <property type="protein sequence ID" value="PSS35807"/>
    <property type="gene ID" value="CEY00_Acc00421"/>
</dbReference>
<dbReference type="EMBL" id="NKQK01000001">
    <property type="protein sequence ID" value="PSS35807.1"/>
    <property type="molecule type" value="Genomic_DNA"/>
</dbReference>
<keyword evidence="4 6" id="KW-0472">Membrane</keyword>
<dbReference type="InterPro" id="IPR004182">
    <property type="entry name" value="GRAM"/>
</dbReference>
<dbReference type="PROSITE" id="PS51778">
    <property type="entry name" value="VAST"/>
    <property type="match status" value="1"/>
</dbReference>
<proteinExistence type="predicted"/>
<evidence type="ECO:0000256" key="3">
    <source>
        <dbReference type="ARBA" id="ARBA00022989"/>
    </source>
</evidence>
<keyword evidence="3 6" id="KW-1133">Transmembrane helix</keyword>
<dbReference type="OMA" id="MYMVEAR"/>
<feature type="domain" description="VASt" evidence="7">
    <location>
        <begin position="281"/>
        <end position="452"/>
    </location>
</feature>
<dbReference type="FunCoup" id="A0A2R6S0L9">
    <property type="interactions" value="1498"/>
</dbReference>
<evidence type="ECO:0000256" key="2">
    <source>
        <dbReference type="ARBA" id="ARBA00022692"/>
    </source>
</evidence>
<reference evidence="8 9" key="1">
    <citation type="submission" date="2017-07" db="EMBL/GenBank/DDBJ databases">
        <title>An improved, manually edited Actinidia chinensis var. chinensis (kiwifruit) genome highlights the challenges associated with draft genomes and gene prediction in plants.</title>
        <authorList>
            <person name="Pilkington S."/>
            <person name="Crowhurst R."/>
            <person name="Hilario E."/>
            <person name="Nardozza S."/>
            <person name="Fraser L."/>
            <person name="Peng Y."/>
            <person name="Gunaseelan K."/>
            <person name="Simpson R."/>
            <person name="Tahir J."/>
            <person name="Deroles S."/>
            <person name="Templeton K."/>
            <person name="Luo Z."/>
            <person name="Davy M."/>
            <person name="Cheng C."/>
            <person name="Mcneilage M."/>
            <person name="Scaglione D."/>
            <person name="Liu Y."/>
            <person name="Zhang Q."/>
            <person name="Datson P."/>
            <person name="De Silva N."/>
            <person name="Gardiner S."/>
            <person name="Bassett H."/>
            <person name="Chagne D."/>
            <person name="Mccallum J."/>
            <person name="Dzierzon H."/>
            <person name="Deng C."/>
            <person name="Wang Y.-Y."/>
            <person name="Barron N."/>
            <person name="Manako K."/>
            <person name="Bowen J."/>
            <person name="Foster T."/>
            <person name="Erridge Z."/>
            <person name="Tiffin H."/>
            <person name="Waite C."/>
            <person name="Davies K."/>
            <person name="Grierson E."/>
            <person name="Laing W."/>
            <person name="Kirk R."/>
            <person name="Chen X."/>
            <person name="Wood M."/>
            <person name="Montefiori M."/>
            <person name="Brummell D."/>
            <person name="Schwinn K."/>
            <person name="Catanach A."/>
            <person name="Fullerton C."/>
            <person name="Li D."/>
            <person name="Meiyalaghan S."/>
            <person name="Nieuwenhuizen N."/>
            <person name="Read N."/>
            <person name="Prakash R."/>
            <person name="Hunter D."/>
            <person name="Zhang H."/>
            <person name="Mckenzie M."/>
            <person name="Knabel M."/>
            <person name="Harris A."/>
            <person name="Allan A."/>
            <person name="Chen A."/>
            <person name="Janssen B."/>
            <person name="Plunkett B."/>
            <person name="Dwamena C."/>
            <person name="Voogd C."/>
            <person name="Leif D."/>
            <person name="Lafferty D."/>
            <person name="Souleyre E."/>
            <person name="Varkonyi-Gasic E."/>
            <person name="Gambi F."/>
            <person name="Hanley J."/>
            <person name="Yao J.-L."/>
            <person name="Cheung J."/>
            <person name="David K."/>
            <person name="Warren B."/>
            <person name="Marsh K."/>
            <person name="Snowden K."/>
            <person name="Lin-Wang K."/>
            <person name="Brian L."/>
            <person name="Martinez-Sanchez M."/>
            <person name="Wang M."/>
            <person name="Ileperuma N."/>
            <person name="Macnee N."/>
            <person name="Campin R."/>
            <person name="Mcatee P."/>
            <person name="Drummond R."/>
            <person name="Espley R."/>
            <person name="Ireland H."/>
            <person name="Wu R."/>
            <person name="Atkinson R."/>
            <person name="Karunairetnam S."/>
            <person name="Bulley S."/>
            <person name="Chunkath S."/>
            <person name="Hanley Z."/>
            <person name="Storey R."/>
            <person name="Thrimawithana A."/>
            <person name="Thomson S."/>
            <person name="David C."/>
            <person name="Testolin R."/>
        </authorList>
    </citation>
    <scope>NUCLEOTIDE SEQUENCE [LARGE SCALE GENOMIC DNA]</scope>
    <source>
        <strain evidence="9">cv. Red5</strain>
        <tissue evidence="8">Young leaf</tissue>
    </source>
</reference>
<dbReference type="Gene3D" id="2.30.29.30">
    <property type="entry name" value="Pleckstrin-homology domain (PH domain)/Phosphotyrosine-binding domain (PTB)"/>
    <property type="match status" value="1"/>
</dbReference>
<feature type="region of interest" description="Disordered" evidence="5">
    <location>
        <begin position="1"/>
        <end position="42"/>
    </location>
</feature>
<dbReference type="Proteomes" id="UP000241394">
    <property type="component" value="Chromosome LG1"/>
</dbReference>
<dbReference type="InterPro" id="IPR031968">
    <property type="entry name" value="VASt"/>
</dbReference>